<accession>A0A5N3PAF3</accession>
<sequence>MKHSDKQGRVLRILTYNVHRWLGTDRKIDPERISDVIASCEPDIVALQEVRVGKIDKGKADQAAVVADRLGMELHFQPTIRILGEQYGIAVLSRHPSQVVKSGRLPSLSPGPAFEKRSALWVAVDVDGHPVQVVNAHLSLRSRERRAQAAALLGSEWIGHPDCAEPAILLGDFNAPPYSRSYRLFAGRMRDAQLSNPSGEPQPTFHTRAPVLRLDHMFVTSSIEVMSAAPVRTALARVASDHFPLLAEVRVSSRSRIVGTAHAHLGEAELL</sequence>
<evidence type="ECO:0000313" key="2">
    <source>
        <dbReference type="EMBL" id="KAB0266728.1"/>
    </source>
</evidence>
<keyword evidence="3" id="KW-1185">Reference proteome</keyword>
<dbReference type="GO" id="GO:0003824">
    <property type="term" value="F:catalytic activity"/>
    <property type="evidence" value="ECO:0007669"/>
    <property type="project" value="InterPro"/>
</dbReference>
<dbReference type="OrthoDB" id="9813425at2"/>
<dbReference type="AlphaFoldDB" id="A0A5N3PAF3"/>
<evidence type="ECO:0000313" key="3">
    <source>
        <dbReference type="Proteomes" id="UP000325684"/>
    </source>
</evidence>
<proteinExistence type="predicted"/>
<dbReference type="GO" id="GO:0016020">
    <property type="term" value="C:membrane"/>
    <property type="evidence" value="ECO:0007669"/>
    <property type="project" value="GOC"/>
</dbReference>
<feature type="domain" description="Endonuclease/exonuclease/phosphatase" evidence="1">
    <location>
        <begin position="24"/>
        <end position="242"/>
    </location>
</feature>
<reference evidence="2 3" key="1">
    <citation type="journal article" date="2019" name="Microorganisms">
        <title>Genome Insights into the Novel Species Microvirga brassicacearum, a Rapeseed Endophyte with Biotechnological Potential.</title>
        <authorList>
            <person name="Jimenez-Gomez A."/>
            <person name="Saati-Santamaria Z."/>
            <person name="Igual J.M."/>
            <person name="Rivas R."/>
            <person name="Mateos P.F."/>
            <person name="Garcia-Fraile P."/>
        </authorList>
    </citation>
    <scope>NUCLEOTIDE SEQUENCE [LARGE SCALE GENOMIC DNA]</scope>
    <source>
        <strain evidence="2 3">CDVBN77</strain>
    </source>
</reference>
<comment type="caution">
    <text evidence="2">The sequence shown here is derived from an EMBL/GenBank/DDBJ whole genome shotgun (WGS) entry which is preliminary data.</text>
</comment>
<evidence type="ECO:0000259" key="1">
    <source>
        <dbReference type="Pfam" id="PF03372"/>
    </source>
</evidence>
<dbReference type="InterPro" id="IPR036691">
    <property type="entry name" value="Endo/exonu/phosph_ase_sf"/>
</dbReference>
<dbReference type="InterPro" id="IPR051916">
    <property type="entry name" value="GPI-anchor_lipid_remodeler"/>
</dbReference>
<dbReference type="Gene3D" id="3.60.10.10">
    <property type="entry name" value="Endonuclease/exonuclease/phosphatase"/>
    <property type="match status" value="1"/>
</dbReference>
<dbReference type="SUPFAM" id="SSF56219">
    <property type="entry name" value="DNase I-like"/>
    <property type="match status" value="1"/>
</dbReference>
<dbReference type="PANTHER" id="PTHR14859">
    <property type="entry name" value="CALCOFLUOR WHITE HYPERSENSITIVE PROTEIN PRECURSOR"/>
    <property type="match status" value="1"/>
</dbReference>
<organism evidence="2 3">
    <name type="scientific">Microvirga brassicacearum</name>
    <dbReference type="NCBI Taxonomy" id="2580413"/>
    <lineage>
        <taxon>Bacteria</taxon>
        <taxon>Pseudomonadati</taxon>
        <taxon>Pseudomonadota</taxon>
        <taxon>Alphaproteobacteria</taxon>
        <taxon>Hyphomicrobiales</taxon>
        <taxon>Methylobacteriaceae</taxon>
        <taxon>Microvirga</taxon>
    </lineage>
</organism>
<name>A0A5N3PAF3_9HYPH</name>
<dbReference type="Proteomes" id="UP000325684">
    <property type="component" value="Unassembled WGS sequence"/>
</dbReference>
<dbReference type="PANTHER" id="PTHR14859:SF15">
    <property type="entry name" value="ENDONUCLEASE_EXONUCLEASE_PHOSPHATASE DOMAIN-CONTAINING PROTEIN"/>
    <property type="match status" value="1"/>
</dbReference>
<dbReference type="RefSeq" id="WP_150944924.1">
    <property type="nucleotide sequence ID" value="NZ_VCMV01000017.1"/>
</dbReference>
<dbReference type="Pfam" id="PF03372">
    <property type="entry name" value="Exo_endo_phos"/>
    <property type="match status" value="1"/>
</dbReference>
<gene>
    <name evidence="2" type="ORF">FEZ63_12590</name>
</gene>
<dbReference type="GO" id="GO:0006506">
    <property type="term" value="P:GPI anchor biosynthetic process"/>
    <property type="evidence" value="ECO:0007669"/>
    <property type="project" value="TreeGrafter"/>
</dbReference>
<protein>
    <submittedName>
        <fullName evidence="2">EEP domain-containing protein</fullName>
    </submittedName>
</protein>
<dbReference type="InterPro" id="IPR005135">
    <property type="entry name" value="Endo/exonuclease/phosphatase"/>
</dbReference>
<dbReference type="EMBL" id="VCMV01000017">
    <property type="protein sequence ID" value="KAB0266728.1"/>
    <property type="molecule type" value="Genomic_DNA"/>
</dbReference>